<evidence type="ECO:0000313" key="3">
    <source>
        <dbReference type="Proteomes" id="UP001595839"/>
    </source>
</evidence>
<dbReference type="PANTHER" id="PTHR19959:SF119">
    <property type="entry name" value="FUNGAL LIPASE-LIKE DOMAIN-CONTAINING PROTEIN"/>
    <property type="match status" value="1"/>
</dbReference>
<dbReference type="PANTHER" id="PTHR19959">
    <property type="entry name" value="KINESIN LIGHT CHAIN"/>
    <property type="match status" value="1"/>
</dbReference>
<dbReference type="Pfam" id="PF13374">
    <property type="entry name" value="TPR_10"/>
    <property type="match status" value="1"/>
</dbReference>
<name>A0ABV9AMZ2_9ACTN</name>
<gene>
    <name evidence="2" type="ORF">ACFPIH_13660</name>
</gene>
<feature type="domain" description="CHAT" evidence="1">
    <location>
        <begin position="963"/>
        <end position="1236"/>
    </location>
</feature>
<keyword evidence="3" id="KW-1185">Reference proteome</keyword>
<dbReference type="SUPFAM" id="SSF48452">
    <property type="entry name" value="TPR-like"/>
    <property type="match status" value="2"/>
</dbReference>
<proteinExistence type="predicted"/>
<organism evidence="2 3">
    <name type="scientific">Streptomyces vulcanius</name>
    <dbReference type="NCBI Taxonomy" id="1441876"/>
    <lineage>
        <taxon>Bacteria</taxon>
        <taxon>Bacillati</taxon>
        <taxon>Actinomycetota</taxon>
        <taxon>Actinomycetes</taxon>
        <taxon>Kitasatosporales</taxon>
        <taxon>Streptomycetaceae</taxon>
        <taxon>Streptomyces</taxon>
    </lineage>
</organism>
<comment type="caution">
    <text evidence="2">The sequence shown here is derived from an EMBL/GenBank/DDBJ whole genome shotgun (WGS) entry which is preliminary data.</text>
</comment>
<dbReference type="RefSeq" id="WP_381170473.1">
    <property type="nucleotide sequence ID" value="NZ_JBHSFK010000007.1"/>
</dbReference>
<dbReference type="Gene3D" id="1.25.40.10">
    <property type="entry name" value="Tetratricopeptide repeat domain"/>
    <property type="match status" value="3"/>
</dbReference>
<dbReference type="Gene3D" id="1.20.120.660">
    <property type="entry name" value="IL-4 antagonist (De novo design) like domain"/>
    <property type="match status" value="1"/>
</dbReference>
<evidence type="ECO:0000313" key="2">
    <source>
        <dbReference type="EMBL" id="MFC4500565.1"/>
    </source>
</evidence>
<protein>
    <submittedName>
        <fullName evidence="2">CHAT domain-containing protein</fullName>
    </submittedName>
</protein>
<dbReference type="InterPro" id="IPR011990">
    <property type="entry name" value="TPR-like_helical_dom_sf"/>
</dbReference>
<accession>A0ABV9AMZ2</accession>
<dbReference type="InterPro" id="IPR024983">
    <property type="entry name" value="CHAT_dom"/>
</dbReference>
<reference evidence="3" key="1">
    <citation type="journal article" date="2019" name="Int. J. Syst. Evol. Microbiol.">
        <title>The Global Catalogue of Microorganisms (GCM) 10K type strain sequencing project: providing services to taxonomists for standard genome sequencing and annotation.</title>
        <authorList>
            <consortium name="The Broad Institute Genomics Platform"/>
            <consortium name="The Broad Institute Genome Sequencing Center for Infectious Disease"/>
            <person name="Wu L."/>
            <person name="Ma J."/>
        </authorList>
    </citation>
    <scope>NUCLEOTIDE SEQUENCE [LARGE SCALE GENOMIC DNA]</scope>
    <source>
        <strain evidence="3">CGMCC 4.7177</strain>
    </source>
</reference>
<dbReference type="EMBL" id="JBHSFK010000007">
    <property type="protein sequence ID" value="MFC4500565.1"/>
    <property type="molecule type" value="Genomic_DNA"/>
</dbReference>
<dbReference type="Pfam" id="PF12770">
    <property type="entry name" value="CHAT"/>
    <property type="match status" value="1"/>
</dbReference>
<evidence type="ECO:0000259" key="1">
    <source>
        <dbReference type="Pfam" id="PF12770"/>
    </source>
</evidence>
<sequence length="1237" mass="132930">MSSDHRPDPELLNQQAVDLLNRATRSGDTALLGSCVSLFQGIVALTPHRHPHRATRLYNLAESHRARYALTGQADDADQAIGIGQQSVAALHVGDPNSALILGNLSATHLLRFQRVGHPNDLDGIIEFGERAVVATGADLNIAFHLATLATGYLLRFEGTGHIADLDRAIDTGERAMAVTPADSPHRPTTLTNLGTAYWTRFGRAGRPADLDRAIGIGEQAAADTGNPHRVTALSNLAVAYSDRFARTGSLADLDRAIGHHEHAVAAAPDDAPDGAAYVSNLGMAYHARFDRLGGAADLDRAIGHLGRAVAAAPRSHRQFATFLSNLGIVYRARFDRLGDVADLDRAVAHHEQAVAATPDAHPDLAHRLSNLGTAYDARFGRKGDPVDVHRAVESLERAVAATPADHPFQAMVLSNLAAALRGRFERLGDVADLDRAVAHHEQAVAATPDDHPNRAMHLSNLSVARWSRFTRTGEMSDLDGAIDAGRRSVAATPDDHPDRAMRLSNLGNALQQRFEHSGSLHDLGRAVAHHEQAVAATPDDHPSRAMHLSNLGTAYQARSRRSGGADFDNALDRTLLALAATPADHPDRLLRLYNLGRSYQARYEHSGDPADLDRAVDLARESADAVPAGHPDRAQHLFNLGNSHRLRFLRTGNPSDLDRAVDAAEGTVAATPADHPRRASRIYLLGICHTRRWDTGSTFDRSRIARLADDALAATTSPPFDRLRACWAVGRLAYVLDEPHTARLLFDTAVELLPLVAARETSSADHEHRLGANRGLVGETIAVHCALDDPGGAVQAGELGRAVLLASRLALRTPLADLEAEHPALTRRLSRVRDALNAPDPPAMATPDGHDLDQVDRRKRLWAEHDVVLTEIRRLPGLDRFLLPPTWTELRPTAAGGAVVLLNAGRQRCDGIVVTADGPPLPVPLPELRLADVEARAAELTEATHDAGSFTGELRRQRVLTELLGWLWDKTVEPVLDALEDRLRPNDGVLPRVWWMPTGPLGLLPLHAAGHPGGAGALDRVISSYTPTLRALARAQGRPAATALRRLTVALDRTPGLPDLPATVAEAASLHAAHPDMPPLTNEQATAARVTGALPHASWAHFACHAGTDPNAPSEGGLHLHDGVLSIAEIGRLDLHEAELAYLSACSTGHVGRRHADESIHLASAFQLAGFRHVVASLWPLDDHVAAGAADHFYRLMPDTPSADAAAMALHRVIQHLRAEHPGRPHLWASLIHSGP</sequence>
<dbReference type="Proteomes" id="UP001595839">
    <property type="component" value="Unassembled WGS sequence"/>
</dbReference>